<feature type="region of interest" description="Disordered" evidence="1">
    <location>
        <begin position="377"/>
        <end position="409"/>
    </location>
</feature>
<feature type="compositionally biased region" description="Polar residues" evidence="1">
    <location>
        <begin position="400"/>
        <end position="409"/>
    </location>
</feature>
<dbReference type="SUPFAM" id="SSF48425">
    <property type="entry name" value="Sec7 domain"/>
    <property type="match status" value="1"/>
</dbReference>
<dbReference type="GO" id="GO:0005085">
    <property type="term" value="F:guanyl-nucleotide exchange factor activity"/>
    <property type="evidence" value="ECO:0007669"/>
    <property type="project" value="InterPro"/>
</dbReference>
<comment type="caution">
    <text evidence="3">The sequence shown here is derived from an EMBL/GenBank/DDBJ whole genome shotgun (WGS) entry which is preliminary data.</text>
</comment>
<feature type="region of interest" description="Disordered" evidence="1">
    <location>
        <begin position="426"/>
        <end position="447"/>
    </location>
</feature>
<evidence type="ECO:0000259" key="2">
    <source>
        <dbReference type="PROSITE" id="PS50190"/>
    </source>
</evidence>
<dbReference type="InterPro" id="IPR000904">
    <property type="entry name" value="Sec7_dom"/>
</dbReference>
<dbReference type="AlphaFoldDB" id="A0AAW2H8R7"/>
<gene>
    <name evidence="3" type="ORF">PYX00_011831</name>
</gene>
<dbReference type="PROSITE" id="PS50190">
    <property type="entry name" value="SEC7"/>
    <property type="match status" value="1"/>
</dbReference>
<dbReference type="GO" id="GO:0032012">
    <property type="term" value="P:regulation of ARF protein signal transduction"/>
    <property type="evidence" value="ECO:0007669"/>
    <property type="project" value="InterPro"/>
</dbReference>
<dbReference type="InterPro" id="IPR023394">
    <property type="entry name" value="Sec7_C_sf"/>
</dbReference>
<sequence length="1186" mass="133089">MLELLDLERYKNSEIDSIVRGVSEIAGILKVFRDALAKAPEDSAISRDALEMLADRVLDMRFAKSDRDVEVVLLVYFEIVLLLREHKIKDLGEEVFYKFYFACVDSSIRRSVREMIYVLFERLLQYPEFLSVFVSERCYVKFAFLHEFVSKFGASLDNEQAAELCFYLVGSNEIHLASMLIVFSRSLYVLNYCLCSASNLSFLCRSPVFHNVAFLYQNIDKHFLLEDNVSDSYFCRNFSATLIQNAIDFFSTCKDRKDTCLFCEGYRQFGRLQKALDDINGLGCLDDCDSLTFRFLRYSRRTDLVNLGCFLSKEKNTSAMDVFLDTFCFRDLAPLEALRLFLSSFILPGESQVIYRVMERFNEKYCRDQTELDQYFGERADSSPGVRSASRHSRERIENAENTGNTADQDSVLALQQAVEDIPSCTKSASQDGDVAPEGSSVHSHVRAHASAGTADCTLGDSCVLVGQVDGPHCTGDLVQECSAGQDTGTSGLEKKKCCLDPQKDAMFVFIYALVALNTQLHNPAAHIRPSLSQFAESLRPQGLSTALLSASYASIKETPLRYARRNEFSMEHCRVFSSLCADLRLPVRYETSVCHSCTAEAYREVIRRTYVQLPGGSAGILCDLCAMLGMEVIIYSISQSLGEDALHAPGLDRRKILLFFDVFTKHCNTIGDLVPHTKEDLPDFSAESAAGPDGHKESTNPLVLPFMIFNRILDFKSSEKYTIMKVIRGSSYKKALLNYESIYLGFIRSTVELSNSNFVKMVRCTKDSRLRSSFILDIFFDITLQNCHRVNLCDLSEFDEDNLLALAERAVDLGLKERFKFITQFMCTESLFPFLEGSLRKSREFYTDSDMLSFVLGFVEEIQDTGSFNLVVALQTVQDMFDFVVTVSSSEVVCTFSYGDGGPVSERVLEGDKSGGSEPGTDAPVARCTGVAGKDETQNACAIDQKKAGMHCSAHVGNAQAGGENTGHACPDGLHEALSLSMQEPQGSREDRFVKRRDVFMAYTVEEKFRDVLCQKASFLRFATSSPSIINTSVLSRFFRTNPATCILDSEISQNIDNRLIYLFMKADFFGDEDVLKYVLWIFNLCSASLPLISGFLGRNFGLLLQLKNKTLLLSISKIFVSRMRKVINGEPVCMESCKHSDAMKSSLSIVKTMCDYDVADPSIFLCLNDVLQKYRSSTADVFDI</sequence>
<organism evidence="3">
    <name type="scientific">Menopon gallinae</name>
    <name type="common">poultry shaft louse</name>
    <dbReference type="NCBI Taxonomy" id="328185"/>
    <lineage>
        <taxon>Eukaryota</taxon>
        <taxon>Metazoa</taxon>
        <taxon>Ecdysozoa</taxon>
        <taxon>Arthropoda</taxon>
        <taxon>Hexapoda</taxon>
        <taxon>Insecta</taxon>
        <taxon>Pterygota</taxon>
        <taxon>Neoptera</taxon>
        <taxon>Paraneoptera</taxon>
        <taxon>Psocodea</taxon>
        <taxon>Troctomorpha</taxon>
        <taxon>Phthiraptera</taxon>
        <taxon>Amblycera</taxon>
        <taxon>Menoponidae</taxon>
        <taxon>Menopon</taxon>
    </lineage>
</organism>
<evidence type="ECO:0000256" key="1">
    <source>
        <dbReference type="SAM" id="MobiDB-lite"/>
    </source>
</evidence>
<name>A0AAW2H8R7_9NEOP</name>
<feature type="domain" description="SEC7" evidence="2">
    <location>
        <begin position="273"/>
        <end position="559"/>
    </location>
</feature>
<proteinExistence type="predicted"/>
<dbReference type="EMBL" id="JARGDH010000006">
    <property type="protein sequence ID" value="KAL0266115.1"/>
    <property type="molecule type" value="Genomic_DNA"/>
</dbReference>
<dbReference type="InterPro" id="IPR035999">
    <property type="entry name" value="Sec7_dom_sf"/>
</dbReference>
<dbReference type="Pfam" id="PF01369">
    <property type="entry name" value="Sec7"/>
    <property type="match status" value="1"/>
</dbReference>
<evidence type="ECO:0000313" key="3">
    <source>
        <dbReference type="EMBL" id="KAL0266115.1"/>
    </source>
</evidence>
<dbReference type="PANTHER" id="PTHR10663">
    <property type="entry name" value="GUANYL-NUCLEOTIDE EXCHANGE FACTOR"/>
    <property type="match status" value="1"/>
</dbReference>
<reference evidence="3" key="1">
    <citation type="journal article" date="2024" name="Gigascience">
        <title>Chromosome-level genome of the poultry shaft louse Menopon gallinae provides insight into the host-switching and adaptive evolution of parasitic lice.</title>
        <authorList>
            <person name="Xu Y."/>
            <person name="Ma L."/>
            <person name="Liu S."/>
            <person name="Liang Y."/>
            <person name="Liu Q."/>
            <person name="He Z."/>
            <person name="Tian L."/>
            <person name="Duan Y."/>
            <person name="Cai W."/>
            <person name="Li H."/>
            <person name="Song F."/>
        </authorList>
    </citation>
    <scope>NUCLEOTIDE SEQUENCE</scope>
    <source>
        <strain evidence="3">Cailab_2023a</strain>
    </source>
</reference>
<protein>
    <recommendedName>
        <fullName evidence="2">SEC7 domain-containing protein</fullName>
    </recommendedName>
</protein>
<accession>A0AAW2H8R7</accession>
<dbReference type="Gene3D" id="1.10.1000.11">
    <property type="entry name" value="Arf Nucleotide-binding Site Opener,domain 2"/>
    <property type="match status" value="2"/>
</dbReference>
<dbReference type="SMART" id="SM00222">
    <property type="entry name" value="Sec7"/>
    <property type="match status" value="1"/>
</dbReference>